<dbReference type="GO" id="GO:0071439">
    <property type="term" value="C:clathrin complex"/>
    <property type="evidence" value="ECO:0007669"/>
    <property type="project" value="TreeGrafter"/>
</dbReference>
<protein>
    <submittedName>
        <fullName evidence="2">Protein kinase domain-containing protein</fullName>
    </submittedName>
</protein>
<dbReference type="GO" id="GO:0006898">
    <property type="term" value="P:receptor-mediated endocytosis"/>
    <property type="evidence" value="ECO:0007669"/>
    <property type="project" value="TreeGrafter"/>
</dbReference>
<evidence type="ECO:0000313" key="2">
    <source>
        <dbReference type="WBParaSite" id="maker-unitig_28008-snap-gene-0.1-mRNA-1"/>
    </source>
</evidence>
<organism evidence="1 2">
    <name type="scientific">Macrostomum lignano</name>
    <dbReference type="NCBI Taxonomy" id="282301"/>
    <lineage>
        <taxon>Eukaryota</taxon>
        <taxon>Metazoa</taxon>
        <taxon>Spiralia</taxon>
        <taxon>Lophotrochozoa</taxon>
        <taxon>Platyhelminthes</taxon>
        <taxon>Rhabditophora</taxon>
        <taxon>Macrostomorpha</taxon>
        <taxon>Macrostomida</taxon>
        <taxon>Macrostomidae</taxon>
        <taxon>Macrostomum</taxon>
    </lineage>
</organism>
<name>A0A1I8FBH9_9PLAT</name>
<dbReference type="GO" id="GO:0032051">
    <property type="term" value="F:clathrin light chain binding"/>
    <property type="evidence" value="ECO:0007669"/>
    <property type="project" value="TreeGrafter"/>
</dbReference>
<dbReference type="Proteomes" id="UP000095280">
    <property type="component" value="Unplaced"/>
</dbReference>
<proteinExistence type="predicted"/>
<evidence type="ECO:0000313" key="1">
    <source>
        <dbReference type="Proteomes" id="UP000095280"/>
    </source>
</evidence>
<dbReference type="PANTHER" id="PTHR10292">
    <property type="entry name" value="CLATHRIN HEAVY CHAIN RELATED"/>
    <property type="match status" value="1"/>
</dbReference>
<sequence>MYLLDLRRPQQVESLELCRPVLQQGPGEKWLKEGQARQCSRSSATSPAPVDLLLSPEHLCPVQNKRREGPSTASAEAGHTRMIPLYAKKVACSPNYPRLAEEVVQAEPRSTLCSCPLLLLQARRCQALPDQKFWRLTLMRPRRWADAILSSGMFTHYDRQRVANLCEKVALFSAPWSTSPTCTTFGRAIGSGQGLSPRYFGTLSPSDSMDCLKAMAGRESATEPADLRSDCG</sequence>
<reference evidence="2" key="1">
    <citation type="submission" date="2016-11" db="UniProtKB">
        <authorList>
            <consortium name="WormBaseParasite"/>
        </authorList>
    </citation>
    <scope>IDENTIFICATION</scope>
</reference>
<keyword evidence="1" id="KW-1185">Reference proteome</keyword>
<accession>A0A1I8FBH9</accession>
<dbReference type="PANTHER" id="PTHR10292:SF1">
    <property type="entry name" value="CLATHRIN HEAVY CHAIN"/>
    <property type="match status" value="1"/>
</dbReference>
<dbReference type="AlphaFoldDB" id="A0A1I8FBH9"/>
<dbReference type="WBParaSite" id="maker-unitig_28008-snap-gene-0.1-mRNA-1">
    <property type="protein sequence ID" value="maker-unitig_28008-snap-gene-0.1-mRNA-1"/>
    <property type="gene ID" value="maker-unitig_28008-snap-gene-0.1"/>
</dbReference>